<evidence type="ECO:0000256" key="1">
    <source>
        <dbReference type="SAM" id="MobiDB-lite"/>
    </source>
</evidence>
<reference evidence="4 5" key="1">
    <citation type="submission" date="2023-07" db="EMBL/GenBank/DDBJ databases">
        <title>Genomic Encyclopedia of Type Strains, Phase IV (KMG-IV): sequencing the most valuable type-strain genomes for metagenomic binning, comparative biology and taxonomic classification.</title>
        <authorList>
            <person name="Goeker M."/>
        </authorList>
    </citation>
    <scope>NUCLEOTIDE SEQUENCE [LARGE SCALE GENOMIC DNA]</scope>
    <source>
        <strain evidence="4 5">DSM 18695</strain>
    </source>
</reference>
<name>A0ABU0IW01_9CAUL</name>
<evidence type="ECO:0000313" key="4">
    <source>
        <dbReference type="EMBL" id="MDQ0466196.1"/>
    </source>
</evidence>
<evidence type="ECO:0000256" key="2">
    <source>
        <dbReference type="SAM" id="Phobius"/>
    </source>
</evidence>
<feature type="region of interest" description="Disordered" evidence="1">
    <location>
        <begin position="1"/>
        <end position="33"/>
    </location>
</feature>
<sequence>MSQEIPAAAPEPAPGPVPAARPGPSPSLVDGGSRPGGRMMLIGLAVAAVLGLGLAVTLSDHRKTAEAADPKAGLAIAVQPAPKPAPVAVAAAPGPLNALPEEAASLPANPPPQRVSLPAAPAADTPTRAAANPTFDCDGANNRAERMICADTGLAAADRRMDQAFQRALDAGVPFRVLQRQQRAWLRARNDAAFDGRDAVAAVYQDRIDELRQMARGD</sequence>
<gene>
    <name evidence="4" type="ORF">QO010_003989</name>
</gene>
<keyword evidence="2" id="KW-0812">Transmembrane</keyword>
<accession>A0ABU0IW01</accession>
<feature type="compositionally biased region" description="Pro residues" evidence="1">
    <location>
        <begin position="9"/>
        <end position="25"/>
    </location>
</feature>
<dbReference type="Proteomes" id="UP001228905">
    <property type="component" value="Unassembled WGS sequence"/>
</dbReference>
<dbReference type="PANTHER" id="PTHR37549:SF1">
    <property type="entry name" value="LIPOPROTEIN LPRI"/>
    <property type="match status" value="1"/>
</dbReference>
<organism evidence="4 5">
    <name type="scientific">Caulobacter ginsengisoli</name>
    <dbReference type="NCBI Taxonomy" id="400775"/>
    <lineage>
        <taxon>Bacteria</taxon>
        <taxon>Pseudomonadati</taxon>
        <taxon>Pseudomonadota</taxon>
        <taxon>Alphaproteobacteria</taxon>
        <taxon>Caulobacterales</taxon>
        <taxon>Caulobacteraceae</taxon>
        <taxon>Caulobacter</taxon>
    </lineage>
</organism>
<dbReference type="EMBL" id="JAUSVS010000010">
    <property type="protein sequence ID" value="MDQ0466196.1"/>
    <property type="molecule type" value="Genomic_DNA"/>
</dbReference>
<feature type="domain" description="Lysozyme inhibitor LprI-like N-terminal" evidence="3">
    <location>
        <begin position="137"/>
        <end position="193"/>
    </location>
</feature>
<keyword evidence="2" id="KW-1133">Transmembrane helix</keyword>
<dbReference type="Gene3D" id="1.20.1270.180">
    <property type="match status" value="1"/>
</dbReference>
<dbReference type="RefSeq" id="WP_307352117.1">
    <property type="nucleotide sequence ID" value="NZ_JAUSVS010000010.1"/>
</dbReference>
<protein>
    <submittedName>
        <fullName evidence="4">Uncharacterized protein YecT (DUF1311 family)</fullName>
    </submittedName>
</protein>
<proteinExistence type="predicted"/>
<keyword evidence="2" id="KW-0472">Membrane</keyword>
<evidence type="ECO:0000313" key="5">
    <source>
        <dbReference type="Proteomes" id="UP001228905"/>
    </source>
</evidence>
<feature type="transmembrane region" description="Helical" evidence="2">
    <location>
        <begin position="39"/>
        <end position="58"/>
    </location>
</feature>
<comment type="caution">
    <text evidence="4">The sequence shown here is derived from an EMBL/GenBank/DDBJ whole genome shotgun (WGS) entry which is preliminary data.</text>
</comment>
<keyword evidence="5" id="KW-1185">Reference proteome</keyword>
<dbReference type="InterPro" id="IPR052755">
    <property type="entry name" value="Lysozyme_Inhibitor_LprI"/>
</dbReference>
<dbReference type="InterPro" id="IPR009739">
    <property type="entry name" value="LprI-like_N"/>
</dbReference>
<dbReference type="PANTHER" id="PTHR37549">
    <property type="entry name" value="LIPOPROTEIN LPRI"/>
    <property type="match status" value="1"/>
</dbReference>
<dbReference type="Pfam" id="PF07007">
    <property type="entry name" value="LprI"/>
    <property type="match status" value="1"/>
</dbReference>
<evidence type="ECO:0000259" key="3">
    <source>
        <dbReference type="Pfam" id="PF07007"/>
    </source>
</evidence>